<comment type="similarity">
    <text evidence="1">Belongs to the helicase family. RecQ subfamily.</text>
</comment>
<dbReference type="EMBL" id="HBGS01018977">
    <property type="protein sequence ID" value="CAD9406230.1"/>
    <property type="molecule type" value="Transcribed_RNA"/>
</dbReference>
<sequence length="234" mass="26145">MSSADDMEIIEIIDLVSDTEMSPQTFQSESEVTILVHRETPHAEDEFLSRPPLNQGAEPLSRSTIQRRLPMEAYVQSTTEPSLDDVLHVKFRMDHFRPHQRQVIEAALLGRDCFVTLGGGVGKSLCFQFPSLYRDDTFTVVVSPLVSLIENQVNQVNAALGSQVAIGLSAESPVADVQKAMDGEFPLVYTTPEKLIPNVHRLNKDKLRWLAVDEAHCVSTWGSDFRRKGRVNLA</sequence>
<dbReference type="EC" id="5.6.2.4" evidence="5"/>
<evidence type="ECO:0000256" key="5">
    <source>
        <dbReference type="ARBA" id="ARBA00034808"/>
    </source>
</evidence>
<dbReference type="SUPFAM" id="SSF52540">
    <property type="entry name" value="P-loop containing nucleoside triphosphate hydrolases"/>
    <property type="match status" value="1"/>
</dbReference>
<dbReference type="GO" id="GO:0005694">
    <property type="term" value="C:chromosome"/>
    <property type="evidence" value="ECO:0007669"/>
    <property type="project" value="TreeGrafter"/>
</dbReference>
<proteinExistence type="inferred from homology"/>
<evidence type="ECO:0000259" key="6">
    <source>
        <dbReference type="PROSITE" id="PS51192"/>
    </source>
</evidence>
<gene>
    <name evidence="7" type="ORF">DSPE1174_LOCUS9919</name>
</gene>
<evidence type="ECO:0000256" key="3">
    <source>
        <dbReference type="ARBA" id="ARBA00023235"/>
    </source>
</evidence>
<dbReference type="Gene3D" id="3.40.50.300">
    <property type="entry name" value="P-loop containing nucleotide triphosphate hydrolases"/>
    <property type="match status" value="1"/>
</dbReference>
<reference evidence="7" key="1">
    <citation type="submission" date="2021-01" db="EMBL/GenBank/DDBJ databases">
        <authorList>
            <person name="Corre E."/>
            <person name="Pelletier E."/>
            <person name="Niang G."/>
            <person name="Scheremetjew M."/>
            <person name="Finn R."/>
            <person name="Kale V."/>
            <person name="Holt S."/>
            <person name="Cochrane G."/>
            <person name="Meng A."/>
            <person name="Brown T."/>
            <person name="Cohen L."/>
        </authorList>
    </citation>
    <scope>NUCLEOTIDE SEQUENCE</scope>
    <source>
        <strain evidence="7">CCMP1381</strain>
    </source>
</reference>
<evidence type="ECO:0000313" key="7">
    <source>
        <dbReference type="EMBL" id="CAD9406230.1"/>
    </source>
</evidence>
<dbReference type="GO" id="GO:0009378">
    <property type="term" value="F:four-way junction helicase activity"/>
    <property type="evidence" value="ECO:0007669"/>
    <property type="project" value="TreeGrafter"/>
</dbReference>
<dbReference type="InterPro" id="IPR027417">
    <property type="entry name" value="P-loop_NTPase"/>
</dbReference>
<keyword evidence="2" id="KW-0238">DNA-binding</keyword>
<dbReference type="GO" id="GO:0005524">
    <property type="term" value="F:ATP binding"/>
    <property type="evidence" value="ECO:0007669"/>
    <property type="project" value="InterPro"/>
</dbReference>
<evidence type="ECO:0000256" key="4">
    <source>
        <dbReference type="ARBA" id="ARBA00034617"/>
    </source>
</evidence>
<evidence type="ECO:0000256" key="2">
    <source>
        <dbReference type="ARBA" id="ARBA00023125"/>
    </source>
</evidence>
<dbReference type="PANTHER" id="PTHR13710">
    <property type="entry name" value="DNA HELICASE RECQ FAMILY MEMBER"/>
    <property type="match status" value="1"/>
</dbReference>
<dbReference type="GO" id="GO:0003677">
    <property type="term" value="F:DNA binding"/>
    <property type="evidence" value="ECO:0007669"/>
    <property type="project" value="UniProtKB-KW"/>
</dbReference>
<dbReference type="PROSITE" id="PS51192">
    <property type="entry name" value="HELICASE_ATP_BIND_1"/>
    <property type="match status" value="1"/>
</dbReference>
<comment type="catalytic activity">
    <reaction evidence="4">
        <text>Couples ATP hydrolysis with the unwinding of duplex DNA by translocating in the 3'-5' direction.</text>
        <dbReference type="EC" id="5.6.2.4"/>
    </reaction>
</comment>
<dbReference type="AlphaFoldDB" id="A0A7S2BUZ4"/>
<dbReference type="Pfam" id="PF00270">
    <property type="entry name" value="DEAD"/>
    <property type="match status" value="1"/>
</dbReference>
<dbReference type="GO" id="GO:0000724">
    <property type="term" value="P:double-strand break repair via homologous recombination"/>
    <property type="evidence" value="ECO:0007669"/>
    <property type="project" value="TreeGrafter"/>
</dbReference>
<dbReference type="GO" id="GO:0043138">
    <property type="term" value="F:3'-5' DNA helicase activity"/>
    <property type="evidence" value="ECO:0007669"/>
    <property type="project" value="UniProtKB-EC"/>
</dbReference>
<dbReference type="SMART" id="SM00487">
    <property type="entry name" value="DEXDc"/>
    <property type="match status" value="1"/>
</dbReference>
<dbReference type="PANTHER" id="PTHR13710:SF105">
    <property type="entry name" value="ATP-DEPENDENT DNA HELICASE Q1"/>
    <property type="match status" value="1"/>
</dbReference>
<dbReference type="GO" id="GO:0005737">
    <property type="term" value="C:cytoplasm"/>
    <property type="evidence" value="ECO:0007669"/>
    <property type="project" value="TreeGrafter"/>
</dbReference>
<dbReference type="InterPro" id="IPR011545">
    <property type="entry name" value="DEAD/DEAH_box_helicase_dom"/>
</dbReference>
<keyword evidence="3" id="KW-0413">Isomerase</keyword>
<accession>A0A7S2BUZ4</accession>
<dbReference type="InterPro" id="IPR014001">
    <property type="entry name" value="Helicase_ATP-bd"/>
</dbReference>
<name>A0A7S2BUZ4_9STRA</name>
<organism evidence="7">
    <name type="scientific">Octactis speculum</name>
    <dbReference type="NCBI Taxonomy" id="3111310"/>
    <lineage>
        <taxon>Eukaryota</taxon>
        <taxon>Sar</taxon>
        <taxon>Stramenopiles</taxon>
        <taxon>Ochrophyta</taxon>
        <taxon>Dictyochophyceae</taxon>
        <taxon>Dictyochales</taxon>
        <taxon>Dictyochaceae</taxon>
        <taxon>Octactis</taxon>
    </lineage>
</organism>
<protein>
    <recommendedName>
        <fullName evidence="5">DNA 3'-5' helicase</fullName>
        <ecNumber evidence="5">5.6.2.4</ecNumber>
    </recommendedName>
</protein>
<feature type="domain" description="Helicase ATP-binding" evidence="6">
    <location>
        <begin position="104"/>
        <end position="234"/>
    </location>
</feature>
<evidence type="ECO:0000256" key="1">
    <source>
        <dbReference type="ARBA" id="ARBA00005446"/>
    </source>
</evidence>